<dbReference type="EMBL" id="KN818243">
    <property type="protein sequence ID" value="KIL65245.1"/>
    <property type="molecule type" value="Genomic_DNA"/>
</dbReference>
<feature type="domain" description="Amino acid permease/ SLC12A" evidence="5">
    <location>
        <begin position="1"/>
        <end position="55"/>
    </location>
</feature>
<keyword evidence="7" id="KW-1185">Reference proteome</keyword>
<dbReference type="Proteomes" id="UP000054549">
    <property type="component" value="Unassembled WGS sequence"/>
</dbReference>
<dbReference type="GO" id="GO:0055085">
    <property type="term" value="P:transmembrane transport"/>
    <property type="evidence" value="ECO:0007669"/>
    <property type="project" value="InterPro"/>
</dbReference>
<protein>
    <recommendedName>
        <fullName evidence="5">Amino acid permease/ SLC12A domain-containing protein</fullName>
    </recommendedName>
</protein>
<evidence type="ECO:0000256" key="1">
    <source>
        <dbReference type="ARBA" id="ARBA00004141"/>
    </source>
</evidence>
<evidence type="ECO:0000313" key="7">
    <source>
        <dbReference type="Proteomes" id="UP000054549"/>
    </source>
</evidence>
<keyword evidence="3" id="KW-1133">Transmembrane helix</keyword>
<evidence type="ECO:0000259" key="5">
    <source>
        <dbReference type="Pfam" id="PF00324"/>
    </source>
</evidence>
<evidence type="ECO:0000313" key="6">
    <source>
        <dbReference type="EMBL" id="KIL65245.1"/>
    </source>
</evidence>
<comment type="subcellular location">
    <subcellularLocation>
        <location evidence="1">Membrane</location>
        <topology evidence="1">Multi-pass membrane protein</topology>
    </subcellularLocation>
</comment>
<dbReference type="InParanoid" id="A0A0C2SPS2"/>
<proteinExistence type="predicted"/>
<dbReference type="OrthoDB" id="3063432at2759"/>
<dbReference type="STRING" id="946122.A0A0C2SPS2"/>
<accession>A0A0C2SPS2</accession>
<gene>
    <name evidence="6" type="ORF">M378DRAFT_535075</name>
</gene>
<organism evidence="6 7">
    <name type="scientific">Amanita muscaria (strain Koide BX008)</name>
    <dbReference type="NCBI Taxonomy" id="946122"/>
    <lineage>
        <taxon>Eukaryota</taxon>
        <taxon>Fungi</taxon>
        <taxon>Dikarya</taxon>
        <taxon>Basidiomycota</taxon>
        <taxon>Agaricomycotina</taxon>
        <taxon>Agaricomycetes</taxon>
        <taxon>Agaricomycetidae</taxon>
        <taxon>Agaricales</taxon>
        <taxon>Pluteineae</taxon>
        <taxon>Amanitaceae</taxon>
        <taxon>Amanita</taxon>
    </lineage>
</organism>
<sequence>MIAIAGTIGTGLFLGPLGALIAYALVGTVAYSTVCSVGETTTWAPVPGAFPHFGTCYES</sequence>
<evidence type="ECO:0000256" key="2">
    <source>
        <dbReference type="ARBA" id="ARBA00022692"/>
    </source>
</evidence>
<dbReference type="InterPro" id="IPR004841">
    <property type="entry name" value="AA-permease/SLC12A_dom"/>
</dbReference>
<reference evidence="6 7" key="1">
    <citation type="submission" date="2014-04" db="EMBL/GenBank/DDBJ databases">
        <title>Evolutionary Origins and Diversification of the Mycorrhizal Mutualists.</title>
        <authorList>
            <consortium name="DOE Joint Genome Institute"/>
            <consortium name="Mycorrhizal Genomics Consortium"/>
            <person name="Kohler A."/>
            <person name="Kuo A."/>
            <person name="Nagy L.G."/>
            <person name="Floudas D."/>
            <person name="Copeland A."/>
            <person name="Barry K.W."/>
            <person name="Cichocki N."/>
            <person name="Veneault-Fourrey C."/>
            <person name="LaButti K."/>
            <person name="Lindquist E.A."/>
            <person name="Lipzen A."/>
            <person name="Lundell T."/>
            <person name="Morin E."/>
            <person name="Murat C."/>
            <person name="Riley R."/>
            <person name="Ohm R."/>
            <person name="Sun H."/>
            <person name="Tunlid A."/>
            <person name="Henrissat B."/>
            <person name="Grigoriev I.V."/>
            <person name="Hibbett D.S."/>
            <person name="Martin F."/>
        </authorList>
    </citation>
    <scope>NUCLEOTIDE SEQUENCE [LARGE SCALE GENOMIC DNA]</scope>
    <source>
        <strain evidence="6 7">Koide BX008</strain>
    </source>
</reference>
<keyword evidence="2" id="KW-0812">Transmembrane</keyword>
<dbReference type="HOGENOM" id="CLU_2960244_0_0_1"/>
<name>A0A0C2SPS2_AMAMK</name>
<dbReference type="Pfam" id="PF00324">
    <property type="entry name" value="AA_permease"/>
    <property type="match status" value="1"/>
</dbReference>
<evidence type="ECO:0000256" key="4">
    <source>
        <dbReference type="ARBA" id="ARBA00023136"/>
    </source>
</evidence>
<dbReference type="AlphaFoldDB" id="A0A0C2SPS2"/>
<evidence type="ECO:0000256" key="3">
    <source>
        <dbReference type="ARBA" id="ARBA00022989"/>
    </source>
</evidence>
<dbReference type="Gene3D" id="1.20.1740.10">
    <property type="entry name" value="Amino acid/polyamine transporter I"/>
    <property type="match status" value="1"/>
</dbReference>
<keyword evidence="4" id="KW-0472">Membrane</keyword>
<dbReference type="GO" id="GO:0016020">
    <property type="term" value="C:membrane"/>
    <property type="evidence" value="ECO:0007669"/>
    <property type="project" value="UniProtKB-SubCell"/>
</dbReference>